<evidence type="ECO:0000313" key="2">
    <source>
        <dbReference type="EMBL" id="GEO17427.1"/>
    </source>
</evidence>
<evidence type="ECO:0000256" key="1">
    <source>
        <dbReference type="SAM" id="MobiDB-lite"/>
    </source>
</evidence>
<comment type="caution">
    <text evidence="2">The sequence shown here is derived from an EMBL/GenBank/DDBJ whole genome shotgun (WGS) entry which is preliminary data.</text>
</comment>
<dbReference type="Proteomes" id="UP000321085">
    <property type="component" value="Unassembled WGS sequence"/>
</dbReference>
<sequence length="73" mass="7754">MSSTGNRDNPNLTRTQGHQSQPDGGSNTNASGGPDVGKTGGLSHQESRNHNKHNNPGQSGHKPQQHKPAQEKH</sequence>
<dbReference type="RefSeq" id="WP_114188821.1">
    <property type="nucleotide sequence ID" value="NZ_QOIO01000069.1"/>
</dbReference>
<name>A0A512C037_9HYPH</name>
<protein>
    <submittedName>
        <fullName evidence="2">Uncharacterized protein</fullName>
    </submittedName>
</protein>
<organism evidence="2 3">
    <name type="scientific">Microvirga aerophila</name>
    <dbReference type="NCBI Taxonomy" id="670291"/>
    <lineage>
        <taxon>Bacteria</taxon>
        <taxon>Pseudomonadati</taxon>
        <taxon>Pseudomonadota</taxon>
        <taxon>Alphaproteobacteria</taxon>
        <taxon>Hyphomicrobiales</taxon>
        <taxon>Methylobacteriaceae</taxon>
        <taxon>Microvirga</taxon>
    </lineage>
</organism>
<accession>A0A512C037</accession>
<reference evidence="2 3" key="1">
    <citation type="submission" date="2019-07" db="EMBL/GenBank/DDBJ databases">
        <title>Whole genome shotgun sequence of Microvirga aerophila NBRC 106136.</title>
        <authorList>
            <person name="Hosoyama A."/>
            <person name="Uohara A."/>
            <person name="Ohji S."/>
            <person name="Ichikawa N."/>
        </authorList>
    </citation>
    <scope>NUCLEOTIDE SEQUENCE [LARGE SCALE GENOMIC DNA]</scope>
    <source>
        <strain evidence="2 3">NBRC 106136</strain>
    </source>
</reference>
<gene>
    <name evidence="2" type="ORF">MAE02_51230</name>
</gene>
<dbReference type="OrthoDB" id="7996844at2"/>
<proteinExistence type="predicted"/>
<feature type="region of interest" description="Disordered" evidence="1">
    <location>
        <begin position="1"/>
        <end position="73"/>
    </location>
</feature>
<feature type="compositionally biased region" description="Polar residues" evidence="1">
    <location>
        <begin position="1"/>
        <end position="31"/>
    </location>
</feature>
<dbReference type="AlphaFoldDB" id="A0A512C037"/>
<dbReference type="EMBL" id="BJYU01000104">
    <property type="protein sequence ID" value="GEO17427.1"/>
    <property type="molecule type" value="Genomic_DNA"/>
</dbReference>
<keyword evidence="3" id="KW-1185">Reference proteome</keyword>
<evidence type="ECO:0000313" key="3">
    <source>
        <dbReference type="Proteomes" id="UP000321085"/>
    </source>
</evidence>